<sequence>MERDASGEHQEELIRTYQSWKGSNVFCLQGRLIFGPDVRSLPLTIFLIVGPLIVFLVMVGRKLMDDFNHWGTAIVVAPVVFTCWTLCALLLTSSRDPGIIPRNKRPPEPEGYERSAESLPGQTPRLPRTKDVIVNGTIVKVKYCDTCMMYRTPRSSHCSICDNCVERFDHHCPWVGQCIGVRNYRFFYMFVTSATLLCVYVFSFCWVYITMIKESENITIWKAMIKTPASIALILYTFVATWFVGGLSVFHFYLISTNQSTYENFRYNYDRRANPFNKSMLRNFVEVFCTSIPPSKNNFRALVPLELGFPERQTSHDYFTSKMRKEYSDIEMGKKPEWQEENLQEGGHHGAPYNGSSMEKENNAAFTDVSRSRSAKVARSHVPYHPRNSSW</sequence>
<dbReference type="OMA" id="NDAHMCT"/>
<evidence type="ECO:0000256" key="6">
    <source>
        <dbReference type="ARBA" id="ARBA00023136"/>
    </source>
</evidence>
<dbReference type="PANTHER" id="PTHR22883:SF43">
    <property type="entry name" value="PALMITOYLTRANSFERASE APP"/>
    <property type="match status" value="1"/>
</dbReference>
<dbReference type="InterPro" id="IPR039859">
    <property type="entry name" value="PFA4/ZDH16/20/ERF2-like"/>
</dbReference>
<dbReference type="Pfam" id="PF01529">
    <property type="entry name" value="DHHC"/>
    <property type="match status" value="1"/>
</dbReference>
<feature type="transmembrane region" description="Helical" evidence="11">
    <location>
        <begin position="41"/>
        <end position="58"/>
    </location>
</feature>
<dbReference type="GO" id="GO:0019706">
    <property type="term" value="F:protein-cysteine S-palmitoyltransferase activity"/>
    <property type="evidence" value="ECO:0007669"/>
    <property type="project" value="UniProtKB-EC"/>
</dbReference>
<reference evidence="14" key="1">
    <citation type="submission" date="2021-01" db="UniProtKB">
        <authorList>
            <consortium name="EnsemblPlants"/>
        </authorList>
    </citation>
    <scope>IDENTIFICATION</scope>
</reference>
<dbReference type="InterPro" id="IPR001594">
    <property type="entry name" value="Palmitoyltrfase_DHHC"/>
</dbReference>
<feature type="region of interest" description="Disordered" evidence="12">
    <location>
        <begin position="100"/>
        <end position="128"/>
    </location>
</feature>
<keyword evidence="9 11" id="KW-0012">Acyltransferase</keyword>
<feature type="transmembrane region" description="Helical" evidence="11">
    <location>
        <begin position="186"/>
        <end position="209"/>
    </location>
</feature>
<keyword evidence="4 11" id="KW-0812">Transmembrane</keyword>
<comment type="catalytic activity">
    <reaction evidence="10 11">
        <text>L-cysteinyl-[protein] + hexadecanoyl-CoA = S-hexadecanoyl-L-cysteinyl-[protein] + CoA</text>
        <dbReference type="Rhea" id="RHEA:36683"/>
        <dbReference type="Rhea" id="RHEA-COMP:10131"/>
        <dbReference type="Rhea" id="RHEA-COMP:11032"/>
        <dbReference type="ChEBI" id="CHEBI:29950"/>
        <dbReference type="ChEBI" id="CHEBI:57287"/>
        <dbReference type="ChEBI" id="CHEBI:57379"/>
        <dbReference type="ChEBI" id="CHEBI:74151"/>
        <dbReference type="EC" id="2.3.1.225"/>
    </reaction>
</comment>
<comment type="similarity">
    <text evidence="2 11">Belongs to the DHHC palmitoyltransferase family.</text>
</comment>
<evidence type="ECO:0000256" key="8">
    <source>
        <dbReference type="ARBA" id="ARBA00023288"/>
    </source>
</evidence>
<dbReference type="PANTHER" id="PTHR22883">
    <property type="entry name" value="ZINC FINGER DHHC DOMAIN CONTAINING PROTEIN"/>
    <property type="match status" value="1"/>
</dbReference>
<evidence type="ECO:0000256" key="4">
    <source>
        <dbReference type="ARBA" id="ARBA00022692"/>
    </source>
</evidence>
<evidence type="ECO:0000256" key="10">
    <source>
        <dbReference type="ARBA" id="ARBA00048048"/>
    </source>
</evidence>
<evidence type="ECO:0000256" key="7">
    <source>
        <dbReference type="ARBA" id="ARBA00023139"/>
    </source>
</evidence>
<evidence type="ECO:0000256" key="1">
    <source>
        <dbReference type="ARBA" id="ARBA00004127"/>
    </source>
</evidence>
<keyword evidence="3 11" id="KW-0808">Transferase</keyword>
<evidence type="ECO:0000256" key="2">
    <source>
        <dbReference type="ARBA" id="ARBA00008574"/>
    </source>
</evidence>
<dbReference type="EC" id="2.3.1.225" evidence="11"/>
<feature type="domain" description="Palmitoyltransferase DHHC" evidence="13">
    <location>
        <begin position="142"/>
        <end position="266"/>
    </location>
</feature>
<evidence type="ECO:0000313" key="15">
    <source>
        <dbReference type="Proteomes" id="UP000594263"/>
    </source>
</evidence>
<proteinExistence type="inferred from homology"/>
<feature type="compositionally biased region" description="Basic and acidic residues" evidence="12">
    <location>
        <begin position="105"/>
        <end position="116"/>
    </location>
</feature>
<dbReference type="EnsemblPlants" id="Kaladp0056s0033.1.v1.1">
    <property type="protein sequence ID" value="Kaladp0056s0033.1.v1.1"/>
    <property type="gene ID" value="Kaladp0056s0033.v1.1"/>
</dbReference>
<organism evidence="14 15">
    <name type="scientific">Kalanchoe fedtschenkoi</name>
    <name type="common">Lavender scallops</name>
    <name type="synonym">South American air plant</name>
    <dbReference type="NCBI Taxonomy" id="63787"/>
    <lineage>
        <taxon>Eukaryota</taxon>
        <taxon>Viridiplantae</taxon>
        <taxon>Streptophyta</taxon>
        <taxon>Embryophyta</taxon>
        <taxon>Tracheophyta</taxon>
        <taxon>Spermatophyta</taxon>
        <taxon>Magnoliopsida</taxon>
        <taxon>eudicotyledons</taxon>
        <taxon>Gunneridae</taxon>
        <taxon>Pentapetalae</taxon>
        <taxon>Saxifragales</taxon>
        <taxon>Crassulaceae</taxon>
        <taxon>Kalanchoe</taxon>
    </lineage>
</organism>
<dbReference type="GO" id="GO:0005783">
    <property type="term" value="C:endoplasmic reticulum"/>
    <property type="evidence" value="ECO:0007669"/>
    <property type="project" value="TreeGrafter"/>
</dbReference>
<comment type="subcellular location">
    <subcellularLocation>
        <location evidence="1">Endomembrane system</location>
        <topology evidence="1">Multi-pass membrane protein</topology>
    </subcellularLocation>
</comment>
<keyword evidence="7" id="KW-0564">Palmitate</keyword>
<dbReference type="Gramene" id="Kaladp0056s0033.1.v1.1">
    <property type="protein sequence ID" value="Kaladp0056s0033.1.v1.1"/>
    <property type="gene ID" value="Kaladp0056s0033.v1.1"/>
</dbReference>
<dbReference type="EnsemblPlants" id="Kaladp0056s0033.2.v1.1">
    <property type="protein sequence ID" value="Kaladp0056s0033.2.v1.1"/>
    <property type="gene ID" value="Kaladp0056s0033.v1.1"/>
</dbReference>
<dbReference type="AlphaFoldDB" id="A0A7N0U6J0"/>
<dbReference type="PROSITE" id="PS50216">
    <property type="entry name" value="DHHC"/>
    <property type="match status" value="1"/>
</dbReference>
<feature type="transmembrane region" description="Helical" evidence="11">
    <location>
        <begin position="70"/>
        <end position="92"/>
    </location>
</feature>
<evidence type="ECO:0000259" key="13">
    <source>
        <dbReference type="Pfam" id="PF01529"/>
    </source>
</evidence>
<evidence type="ECO:0000256" key="12">
    <source>
        <dbReference type="SAM" id="MobiDB-lite"/>
    </source>
</evidence>
<keyword evidence="8" id="KW-0449">Lipoprotein</keyword>
<dbReference type="Gramene" id="Kaladp0056s0033.2.v1.1">
    <property type="protein sequence ID" value="Kaladp0056s0033.2.v1.1"/>
    <property type="gene ID" value="Kaladp0056s0033.v1.1"/>
</dbReference>
<evidence type="ECO:0000256" key="5">
    <source>
        <dbReference type="ARBA" id="ARBA00022989"/>
    </source>
</evidence>
<comment type="domain">
    <text evidence="11">The DHHC domain is required for palmitoyltransferase activity.</text>
</comment>
<evidence type="ECO:0000256" key="9">
    <source>
        <dbReference type="ARBA" id="ARBA00023315"/>
    </source>
</evidence>
<keyword evidence="6 11" id="KW-0472">Membrane</keyword>
<protein>
    <recommendedName>
        <fullName evidence="11">S-acyltransferase</fullName>
        <ecNumber evidence="11">2.3.1.225</ecNumber>
    </recommendedName>
    <alternativeName>
        <fullName evidence="11">Palmitoyltransferase</fullName>
    </alternativeName>
</protein>
<feature type="compositionally biased region" description="Basic residues" evidence="12">
    <location>
        <begin position="373"/>
        <end position="384"/>
    </location>
</feature>
<evidence type="ECO:0000256" key="11">
    <source>
        <dbReference type="RuleBase" id="RU079119"/>
    </source>
</evidence>
<keyword evidence="5 11" id="KW-1133">Transmembrane helix</keyword>
<dbReference type="Proteomes" id="UP000594263">
    <property type="component" value="Unplaced"/>
</dbReference>
<keyword evidence="15" id="KW-1185">Reference proteome</keyword>
<dbReference type="GO" id="GO:0006612">
    <property type="term" value="P:protein targeting to membrane"/>
    <property type="evidence" value="ECO:0007669"/>
    <property type="project" value="TreeGrafter"/>
</dbReference>
<accession>A0A7N0U6J0</accession>
<evidence type="ECO:0000256" key="3">
    <source>
        <dbReference type="ARBA" id="ARBA00022679"/>
    </source>
</evidence>
<feature type="transmembrane region" description="Helical" evidence="11">
    <location>
        <begin position="229"/>
        <end position="255"/>
    </location>
</feature>
<name>A0A7N0U6J0_KALFE</name>
<evidence type="ECO:0000313" key="14">
    <source>
        <dbReference type="EnsemblPlants" id="Kaladp0056s0033.2.v1.1"/>
    </source>
</evidence>
<feature type="region of interest" description="Disordered" evidence="12">
    <location>
        <begin position="339"/>
        <end position="391"/>
    </location>
</feature>
<dbReference type="GO" id="GO:0005794">
    <property type="term" value="C:Golgi apparatus"/>
    <property type="evidence" value="ECO:0007669"/>
    <property type="project" value="TreeGrafter"/>
</dbReference>